<evidence type="ECO:0000256" key="1">
    <source>
        <dbReference type="SAM" id="MobiDB-lite"/>
    </source>
</evidence>
<feature type="region of interest" description="Disordered" evidence="1">
    <location>
        <begin position="1366"/>
        <end position="1387"/>
    </location>
</feature>
<feature type="region of interest" description="Disordered" evidence="1">
    <location>
        <begin position="787"/>
        <end position="941"/>
    </location>
</feature>
<feature type="region of interest" description="Disordered" evidence="1">
    <location>
        <begin position="1182"/>
        <end position="1207"/>
    </location>
</feature>
<feature type="compositionally biased region" description="Polar residues" evidence="1">
    <location>
        <begin position="592"/>
        <end position="606"/>
    </location>
</feature>
<sequence>MPGNEVGDTVHNFFAPENLSQGQHHAQVVDGNWPVLGNNLWVASQRQFGGRSSNPKNFNLQHSDLERGHSSSHSLEVPHGLNFTQSTPRPDFANSPSQSPRPNLNGYIHGHQVFQARQNEANFLGMDTESDQRNITSRGLSIFDSQQGNGPEHHTKISVRSETSESPVSIDFFGGQQQMSGQQPGMLQSVPRQQSGFNDMQLLQQQIMFRKMQELQRLQQLEQLEATQQNSINQISSISKQGSGNHSPALISSPPITEAPNYTWANELTAGNANWLQRASPGMQGSSNGLMFSPEQGQSTRLMGLVPQQVDQSLYGVPISSRRGTQNQYSHIPIDKPQMQQISTSSNSFPGSQYAVFPDQVSMQDGTLVSRQGIQEKNMVGHAGGRGLVSGMNLENLHQVNALQRNASMQEFHGRQELAGSSETLQEKTPMPGAPSQNAVALDPTEEKFLFGTDDNIWDAFGGSVNMSTGGSNLSDDTGFLNGFPSVQSGSWSALMQSAVAETSGNDVGVQEEWSGLSFLNTEIPTRNGQPSTYNDSRKQQTVLADNLQIASALSSGSVPLSDKANMNNNYLGVTELKQPGHKFSYEHGERLQTNSSHRSIQQSSEEGSKWLNRGPLQKPLAEGSQIYGNAAHSVDAEMNAKGISGSWTPQQSMSTYNTSGQPCNKPNGWNVIESLSPGGDAVLKFHENENSLQHLQSNDKKGVVFEEMGHVGGMLKAGSIPNSTFELEQVKSAMGSPQVNREDSSLNNVGVIPNSSTTRASQETGQLLPNSHHLNYWKHVESPLKCKGSEASGKSQHHLNKGRNVLESSANSSDKEAVKMHEMENCDKKENSSNSYRSNLSHHTSTGGLRENVCSDASDSRTLPGGKQKSSGQAGRKTSGPRKFQYHPMGNLEEDTEPSYGTRHATHSQAISQQISGGSKTHDQGYFGQSRFSGHVPKNSTEMEGHLHGLQVNTKGLDEVPSRGIHPGYVPNMSAPFDRSLGISAPNKAAQSSQNMLELLHKVDQSRERGTVMHFSSSEQNPSSEVPKADNSDGYVSHLQRNQSSASQGFGLQLAPPSQWLPVSNHALSSQSSAQTVNSRSSSHTTPDIRDKGHIWLAPATQVQSLPPSHETSQEEFKSSKSDIPGQTGNESSQYKKGTFSSALTSGFPYYRSQLQNQQMTSTSGQVTTNPSMNVSFNRLASHSKQTEDSSGRALTGQSAPESFPDRAASISYNNCASSVDTSQPTSTNHSHERVPAPQISMGAAVPVSQPFTTSGITQQGAFSKMMPNVWTSVPTQQHALGAQSQKVALNFFQSQQSDNNVESTSSAPQNLEDKDSHKGGDGPSEFGASSTNSQGFVCGEELPAKESSGQQVSSGNIDLFEKMTTSQGKESISKHLSDASPSNPALTQRDIEAFGRSLKPYNFLHQNYSLLHQMRAMKSTEIDPSTRGLKRLKGTDTGLGGQQVAPKTGQSNDHNTMDGDALGHCTSVPSGDSKMLNFSGPVNNWGRNAYSQLGNEPSQDMLAFGRNDSQNYSRSNNTTPVRVEHSHISPQMAPSWFNQFGTFKNEQMLPMYDAQKIAPVKSLEQPFTLGKSSDSVHAHNSMEQVNAAADTSQVTWRSSTPTTVAIEHFSSPQSLPPDVTDQRLVVVRPKKRKSATSELSPWHKEVTQGSQSLVTISMAEVDWAKAANRLIDKIEDEAEMIEDRPPMLKPKRRIILTTQLMQQLLRPPPAAVLSADASSNYESVAYLVARLALGDACSLISCLGSNSHGPLDSTNLMSDKSKTSERIGDRHLSKVMEDFIGRARKLENDFLRLDKRASVLDLRVECQELEKFSVINRFAKFHGRGQVDGAETSSSSDAATNAQKPFPQRYVTALSMPRNLPDRVQCLSL</sequence>
<feature type="compositionally biased region" description="Polar residues" evidence="1">
    <location>
        <begin position="1298"/>
        <end position="1311"/>
    </location>
</feature>
<feature type="compositionally biased region" description="Basic and acidic residues" evidence="1">
    <location>
        <begin position="1313"/>
        <end position="1322"/>
    </location>
</feature>
<feature type="compositionally biased region" description="Polar residues" evidence="1">
    <location>
        <begin position="646"/>
        <end position="662"/>
    </location>
</feature>
<feature type="region of interest" description="Disordered" evidence="1">
    <location>
        <begin position="1428"/>
        <end position="1455"/>
    </location>
</feature>
<feature type="region of interest" description="Disordered" evidence="1">
    <location>
        <begin position="590"/>
        <end position="617"/>
    </location>
</feature>
<accession>A0A5B7A0W3</accession>
<feature type="region of interest" description="Disordered" evidence="1">
    <location>
        <begin position="1105"/>
        <end position="1138"/>
    </location>
</feature>
<feature type="compositionally biased region" description="Polar residues" evidence="1">
    <location>
        <begin position="1040"/>
        <end position="1051"/>
    </location>
</feature>
<protein>
    <submittedName>
        <fullName evidence="2">Uncharacterized protein</fullName>
    </submittedName>
</protein>
<dbReference type="PANTHER" id="PTHR31267">
    <property type="entry name" value="DENTIN SIALOPHOSPHOPROTEIN-LIKE PROTEIN"/>
    <property type="match status" value="1"/>
</dbReference>
<feature type="compositionally biased region" description="Polar residues" evidence="1">
    <location>
        <begin position="1126"/>
        <end position="1138"/>
    </location>
</feature>
<proteinExistence type="predicted"/>
<feature type="compositionally biased region" description="Polar residues" evidence="1">
    <location>
        <begin position="82"/>
        <end position="102"/>
    </location>
</feature>
<feature type="compositionally biased region" description="Polar residues" evidence="1">
    <location>
        <begin position="1015"/>
        <end position="1025"/>
    </location>
</feature>
<feature type="compositionally biased region" description="Polar residues" evidence="1">
    <location>
        <begin position="833"/>
        <end position="848"/>
    </location>
</feature>
<feature type="region of interest" description="Disordered" evidence="1">
    <location>
        <begin position="1298"/>
        <end position="1338"/>
    </location>
</feature>
<feature type="compositionally biased region" description="Basic and acidic residues" evidence="1">
    <location>
        <begin position="814"/>
        <end position="832"/>
    </location>
</feature>
<feature type="region of interest" description="Disordered" evidence="1">
    <location>
        <begin position="643"/>
        <end position="662"/>
    </location>
</feature>
<dbReference type="PANTHER" id="PTHR31267:SF2">
    <property type="entry name" value="EXPRESSED PROTEIN"/>
    <property type="match status" value="1"/>
</dbReference>
<dbReference type="EMBL" id="GHES01019883">
    <property type="protein sequence ID" value="MPA50442.1"/>
    <property type="molecule type" value="Transcribed_RNA"/>
</dbReference>
<feature type="compositionally biased region" description="Basic and acidic residues" evidence="1">
    <location>
        <begin position="1113"/>
        <end position="1122"/>
    </location>
</feature>
<reference evidence="2" key="1">
    <citation type="submission" date="2019-08" db="EMBL/GenBank/DDBJ databases">
        <title>Reference gene set and small RNA set construction with multiple tissues from Davidia involucrata Baill.</title>
        <authorList>
            <person name="Yang H."/>
            <person name="Zhou C."/>
            <person name="Li G."/>
            <person name="Wang J."/>
            <person name="Gao P."/>
            <person name="Wang M."/>
            <person name="Wang R."/>
            <person name="Zhao Y."/>
        </authorList>
    </citation>
    <scope>NUCLEOTIDE SEQUENCE</scope>
    <source>
        <tissue evidence="2">Mixed with DoveR01_LX</tissue>
    </source>
</reference>
<organism evidence="2">
    <name type="scientific">Davidia involucrata</name>
    <name type="common">Dove tree</name>
    <dbReference type="NCBI Taxonomy" id="16924"/>
    <lineage>
        <taxon>Eukaryota</taxon>
        <taxon>Viridiplantae</taxon>
        <taxon>Streptophyta</taxon>
        <taxon>Embryophyta</taxon>
        <taxon>Tracheophyta</taxon>
        <taxon>Spermatophyta</taxon>
        <taxon>Magnoliopsida</taxon>
        <taxon>eudicotyledons</taxon>
        <taxon>Gunneridae</taxon>
        <taxon>Pentapetalae</taxon>
        <taxon>asterids</taxon>
        <taxon>Cornales</taxon>
        <taxon>Nyssaceae</taxon>
        <taxon>Davidia</taxon>
    </lineage>
</organism>
<feature type="region of interest" description="Disordered" evidence="1">
    <location>
        <begin position="1014"/>
        <end position="1091"/>
    </location>
</feature>
<feature type="compositionally biased region" description="Polar residues" evidence="1">
    <location>
        <begin position="1067"/>
        <end position="1087"/>
    </location>
</feature>
<evidence type="ECO:0000313" key="2">
    <source>
        <dbReference type="EMBL" id="MPA50442.1"/>
    </source>
</evidence>
<feature type="compositionally biased region" description="Low complexity" evidence="1">
    <location>
        <begin position="909"/>
        <end position="920"/>
    </location>
</feature>
<gene>
    <name evidence="2" type="ORF">Din_019883</name>
</gene>
<feature type="region of interest" description="Disordered" evidence="1">
    <location>
        <begin position="48"/>
        <end position="103"/>
    </location>
</feature>
<name>A0A5B7A0W3_DAVIN</name>
<feature type="compositionally biased region" description="Polar residues" evidence="1">
    <location>
        <begin position="48"/>
        <end position="62"/>
    </location>
</feature>